<organism evidence="2 3">
    <name type="scientific">Phanerochaete sordida</name>
    <dbReference type="NCBI Taxonomy" id="48140"/>
    <lineage>
        <taxon>Eukaryota</taxon>
        <taxon>Fungi</taxon>
        <taxon>Dikarya</taxon>
        <taxon>Basidiomycota</taxon>
        <taxon>Agaricomycotina</taxon>
        <taxon>Agaricomycetes</taxon>
        <taxon>Polyporales</taxon>
        <taxon>Phanerochaetaceae</taxon>
        <taxon>Phanerochaete</taxon>
    </lineage>
</organism>
<feature type="region of interest" description="Disordered" evidence="1">
    <location>
        <begin position="106"/>
        <end position="126"/>
    </location>
</feature>
<keyword evidence="3" id="KW-1185">Reference proteome</keyword>
<comment type="caution">
    <text evidence="2">The sequence shown here is derived from an EMBL/GenBank/DDBJ whole genome shotgun (WGS) entry which is preliminary data.</text>
</comment>
<proteinExistence type="predicted"/>
<dbReference type="AlphaFoldDB" id="A0A9P3LD80"/>
<evidence type="ECO:0000313" key="2">
    <source>
        <dbReference type="EMBL" id="GJE91256.1"/>
    </source>
</evidence>
<evidence type="ECO:0000313" key="3">
    <source>
        <dbReference type="Proteomes" id="UP000703269"/>
    </source>
</evidence>
<sequence>MAMIIAHSRGEVRCSAGSQGSLVGLYRSERRASLRTHRRCTSCPGHTARRSDSWRGVRAVRRMHAGAMRLKLRGDSAGEVQGGRNTKLTRSPAALPFDPVAECSRLLPPPPSLPHFTVRAQGGEQD</sequence>
<reference evidence="2 3" key="1">
    <citation type="submission" date="2021-08" db="EMBL/GenBank/DDBJ databases">
        <title>Draft Genome Sequence of Phanerochaete sordida strain YK-624.</title>
        <authorList>
            <person name="Mori T."/>
            <person name="Dohra H."/>
            <person name="Suzuki T."/>
            <person name="Kawagishi H."/>
            <person name="Hirai H."/>
        </authorList>
    </citation>
    <scope>NUCLEOTIDE SEQUENCE [LARGE SCALE GENOMIC DNA]</scope>
    <source>
        <strain evidence="2 3">YK-624</strain>
    </source>
</reference>
<gene>
    <name evidence="2" type="ORF">PsYK624_074050</name>
</gene>
<name>A0A9P3LD80_9APHY</name>
<protein>
    <submittedName>
        <fullName evidence="2">Uncharacterized protein</fullName>
    </submittedName>
</protein>
<accession>A0A9P3LD80</accession>
<evidence type="ECO:0000256" key="1">
    <source>
        <dbReference type="SAM" id="MobiDB-lite"/>
    </source>
</evidence>
<dbReference type="EMBL" id="BPQB01000020">
    <property type="protein sequence ID" value="GJE91256.1"/>
    <property type="molecule type" value="Genomic_DNA"/>
</dbReference>
<dbReference type="Proteomes" id="UP000703269">
    <property type="component" value="Unassembled WGS sequence"/>
</dbReference>